<reference evidence="4" key="1">
    <citation type="journal article" date="2019" name="Sci. Rep.">
        <title>Draft genome of Tanacetum cinerariifolium, the natural source of mosquito coil.</title>
        <authorList>
            <person name="Yamashiro T."/>
            <person name="Shiraishi A."/>
            <person name="Satake H."/>
            <person name="Nakayama K."/>
        </authorList>
    </citation>
    <scope>NUCLEOTIDE SEQUENCE</scope>
</reference>
<dbReference type="InterPro" id="IPR002110">
    <property type="entry name" value="Ankyrin_rpt"/>
</dbReference>
<keyword evidence="2" id="KW-0812">Transmembrane</keyword>
<dbReference type="Gene3D" id="1.25.40.20">
    <property type="entry name" value="Ankyrin repeat-containing domain"/>
    <property type="match status" value="1"/>
</dbReference>
<evidence type="ECO:0000256" key="2">
    <source>
        <dbReference type="SAM" id="Phobius"/>
    </source>
</evidence>
<dbReference type="AlphaFoldDB" id="A0A6L2LVQ9"/>
<keyword evidence="1" id="KW-0040">ANK repeat</keyword>
<dbReference type="GO" id="GO:0016020">
    <property type="term" value="C:membrane"/>
    <property type="evidence" value="ECO:0007669"/>
    <property type="project" value="TreeGrafter"/>
</dbReference>
<comment type="caution">
    <text evidence="4">The sequence shown here is derived from an EMBL/GenBank/DDBJ whole genome shotgun (WGS) entry which is preliminary data.</text>
</comment>
<name>A0A6L2LVQ9_TANCI</name>
<protein>
    <submittedName>
        <fullName evidence="4">Ankyrin repeat-containing domain, PGG domain, Gag-polypeptide of LTR copia-type</fullName>
    </submittedName>
</protein>
<feature type="transmembrane region" description="Helical" evidence="2">
    <location>
        <begin position="678"/>
        <end position="711"/>
    </location>
</feature>
<feature type="domain" description="PGG" evidence="3">
    <location>
        <begin position="635"/>
        <end position="748"/>
    </location>
</feature>
<dbReference type="PROSITE" id="PS50297">
    <property type="entry name" value="ANK_REP_REGION"/>
    <property type="match status" value="2"/>
</dbReference>
<dbReference type="InterPro" id="IPR026961">
    <property type="entry name" value="PGG_dom"/>
</dbReference>
<feature type="transmembrane region" description="Helical" evidence="2">
    <location>
        <begin position="755"/>
        <end position="780"/>
    </location>
</feature>
<feature type="repeat" description="ANK" evidence="1">
    <location>
        <begin position="194"/>
        <end position="215"/>
    </location>
</feature>
<dbReference type="PANTHER" id="PTHR24177:SF475">
    <property type="entry name" value="ANKYRIN REPEAT-CONTAINING DOMAIN, PGG DOMAIN PROTEIN-RELATED"/>
    <property type="match status" value="1"/>
</dbReference>
<feature type="transmembrane region" description="Helical" evidence="2">
    <location>
        <begin position="421"/>
        <end position="444"/>
    </location>
</feature>
<accession>A0A6L2LVQ9</accession>
<feature type="repeat" description="ANK" evidence="1">
    <location>
        <begin position="231"/>
        <end position="263"/>
    </location>
</feature>
<evidence type="ECO:0000259" key="3">
    <source>
        <dbReference type="Pfam" id="PF13962"/>
    </source>
</evidence>
<evidence type="ECO:0000313" key="4">
    <source>
        <dbReference type="EMBL" id="GEU65893.1"/>
    </source>
</evidence>
<organism evidence="4">
    <name type="scientific">Tanacetum cinerariifolium</name>
    <name type="common">Dalmatian daisy</name>
    <name type="synonym">Chrysanthemum cinerariifolium</name>
    <dbReference type="NCBI Taxonomy" id="118510"/>
    <lineage>
        <taxon>Eukaryota</taxon>
        <taxon>Viridiplantae</taxon>
        <taxon>Streptophyta</taxon>
        <taxon>Embryophyta</taxon>
        <taxon>Tracheophyta</taxon>
        <taxon>Spermatophyta</taxon>
        <taxon>Magnoliopsida</taxon>
        <taxon>eudicotyledons</taxon>
        <taxon>Gunneridae</taxon>
        <taxon>Pentapetalae</taxon>
        <taxon>asterids</taxon>
        <taxon>campanulids</taxon>
        <taxon>Asterales</taxon>
        <taxon>Asteraceae</taxon>
        <taxon>Asteroideae</taxon>
        <taxon>Anthemideae</taxon>
        <taxon>Anthemidinae</taxon>
        <taxon>Tanacetum</taxon>
    </lineage>
</organism>
<dbReference type="SMART" id="SM00248">
    <property type="entry name" value="ANK"/>
    <property type="match status" value="3"/>
</dbReference>
<dbReference type="InterPro" id="IPR036770">
    <property type="entry name" value="Ankyrin_rpt-contain_sf"/>
</dbReference>
<dbReference type="EMBL" id="BKCJ010005286">
    <property type="protein sequence ID" value="GEU65893.1"/>
    <property type="molecule type" value="Genomic_DNA"/>
</dbReference>
<dbReference type="Pfam" id="PF13962">
    <property type="entry name" value="PGG"/>
    <property type="match status" value="1"/>
</dbReference>
<gene>
    <name evidence="4" type="ORF">Tci_037871</name>
</gene>
<proteinExistence type="predicted"/>
<feature type="transmembrane region" description="Helical" evidence="2">
    <location>
        <begin position="646"/>
        <end position="666"/>
    </location>
</feature>
<dbReference type="SUPFAM" id="SSF48403">
    <property type="entry name" value="Ankyrin repeat"/>
    <property type="match status" value="1"/>
</dbReference>
<feature type="transmembrane region" description="Helical" evidence="2">
    <location>
        <begin position="723"/>
        <end position="749"/>
    </location>
</feature>
<evidence type="ECO:0000256" key="1">
    <source>
        <dbReference type="PROSITE-ProRule" id="PRU00023"/>
    </source>
</evidence>
<dbReference type="PROSITE" id="PS50088">
    <property type="entry name" value="ANK_REPEAT"/>
    <property type="match status" value="2"/>
</dbReference>
<dbReference type="Pfam" id="PF12796">
    <property type="entry name" value="Ank_2"/>
    <property type="match status" value="1"/>
</dbReference>
<keyword evidence="2" id="KW-1133">Transmembrane helix</keyword>
<dbReference type="PANTHER" id="PTHR24177">
    <property type="entry name" value="CASKIN"/>
    <property type="match status" value="1"/>
</dbReference>
<sequence>MGSFFNTRDASKRIQDLEYLYASNAHVSNFVSGKLSGDGNYHLWKTQMLCLMQSHNMAGIVDSAFARPSASSKHIMDQYDSLLKGWIFGSVSENVLGAIIDLASARDVWDRLKSFYDATNSPQQGRLLEANINGEETLETTCDEIVSTGNETESETKTERKRNLREAITNGDWWRADHILDQDKDLVREAISSDGSTVLHTAVGVGHNDLVKYLLFIYISDEEVLQKRITDGSTALHIAATVGNTHAAELLVKKNKSLLKMKDGNGEDPLDTAYKYMHLDTIGYLLNASKIDSASQGVSVHPQPAANIGVDLLVNAISAKNYVLASELVIRFPEFASKNDNVLMAIAKTFPSGDYEATFISPSWIDAWKVICYIPRNLLVTLHSIPGKLIDDSNKEHRSYDELFYDLSVYLICAVPMMLSLAYMLVCFLIFLVFSLFLVLFILWDKSIKILVPHIKHVEDKKKEMDEAERVLELVCDEIDKLEFSGAHHPYYTRPILEAACQNAHKVVDEILFRSPEAILCTDNSGYDIIQLAVIHRSEKIYNLIHATGERKNLYRTILDSSNNNILHLAGRLAPSYKLNKRRGAALQLQRELQWREEVKKVISPTFKTQENNFKETPDMVFTREHENLVKEGEQWMKTTAESCSITAALITTIVFAAAITVPGGSNSETGIPLFTKNIAFAIFAVSDAISLFASSTALLVFLSILTARFAEQDFLFSLPRRLLIGLCTLLLSAISMMVAFTATLYLVFCHQNPWMLAPICGLSLVPVSFFVALQFPLIVDLYRSTYLRIFGQRRRGKRARFNADSVRLFFGNGGTHVRL</sequence>
<keyword evidence="2" id="KW-0472">Membrane</keyword>